<reference evidence="2 3" key="1">
    <citation type="submission" date="2016-10" db="EMBL/GenBank/DDBJ databases">
        <authorList>
            <person name="de Groot N.N."/>
        </authorList>
    </citation>
    <scope>NUCLEOTIDE SEQUENCE [LARGE SCALE GENOMIC DNA]</scope>
    <source>
        <strain evidence="2 3">CGMCC 1.6114</strain>
    </source>
</reference>
<evidence type="ECO:0000256" key="1">
    <source>
        <dbReference type="SAM" id="Phobius"/>
    </source>
</evidence>
<dbReference type="Pfam" id="PF07494">
    <property type="entry name" value="Reg_prop"/>
    <property type="match status" value="1"/>
</dbReference>
<evidence type="ECO:0000313" key="3">
    <source>
        <dbReference type="Proteomes" id="UP000183209"/>
    </source>
</evidence>
<dbReference type="InterPro" id="IPR011110">
    <property type="entry name" value="Reg_prop"/>
</dbReference>
<dbReference type="Gene3D" id="2.60.40.10">
    <property type="entry name" value="Immunoglobulins"/>
    <property type="match status" value="1"/>
</dbReference>
<protein>
    <submittedName>
        <fullName evidence="2">Two component regulator propeller</fullName>
    </submittedName>
</protein>
<keyword evidence="1" id="KW-0812">Transmembrane</keyword>
<proteinExistence type="predicted"/>
<dbReference type="AlphaFoldDB" id="A0A1I6QQ08"/>
<evidence type="ECO:0000313" key="2">
    <source>
        <dbReference type="EMBL" id="SFS54514.1"/>
    </source>
</evidence>
<dbReference type="RefSeq" id="WP_254785730.1">
    <property type="nucleotide sequence ID" value="NZ_FPAG01000002.1"/>
</dbReference>
<keyword evidence="1" id="KW-1133">Transmembrane helix</keyword>
<name>A0A1I6QQ08_9FLAO</name>
<sequence length="761" mass="87124">MTRILFFSFLLLSWLSIGQEQPPILRFTPEEYQGANQNWGVSQGEDEHIYIANNEGLLEFDGASWQIYSSPNETIMRSVAAKDDRIYTGCYMEFGYWVKNELNNLVYTSLSSKVKDQLKEDEQFWKIIPYEDWIIFQSLDQIYVYNVKTESFNIITPENGIIYAYEVAGNIYYQSPGLGIYEIKNGKSRLLIDAPEINEERVVGMFSNEMGLVLVTESEGLYIFSNDVLKPWNIPVGDLIKNWSIYKAIQLSNGEIALGTISHGIILLSKEGVKKYHIDQNKGLGNNTVLSLYEDHKNHLWLGLDNGVDCLNFNSPIVTHYDGAGMLGTVYAATSYNDKLYVGTNQGLFYKGKNTDSYKLIEGTKGQVWSLYVYDDTLFCGHNIGTFIIKGDRADLISDVQGAWKYSQMPGKENMLLQGNYQGIYVLRKNESNNWQLSHKIEGFDYSSRYFEVRNDSEVIVSHEYKGVFLLTLDKSLKKFEKVERLSVPEKGKNAGLAKFNRHIYYASKDGVFAAPTEGGEFSKDSLLSTLFENDTYCSGKLVIDETGKLWIFTTNNINYVSTGKLTTNPVINKIPIPLNLRNTINGFENVTHLSENNFLFGATNGYFIINTDKLSYQNYEVGIKGVYYNDERLARHSLPIEGETALEYKKNNINISFSVPEFEKFIIPEYQYKLGGFADYWSPWTTNTTIGFENLPFGTYTFFVRARIGNTLIDNVASYEFTINRPWYLSNAMIAVYLVVFIFSGFVIHRIYKVYYEKKE</sequence>
<organism evidence="2 3">
    <name type="scientific">Zhouia amylolytica</name>
    <dbReference type="NCBI Taxonomy" id="376730"/>
    <lineage>
        <taxon>Bacteria</taxon>
        <taxon>Pseudomonadati</taxon>
        <taxon>Bacteroidota</taxon>
        <taxon>Flavobacteriia</taxon>
        <taxon>Flavobacteriales</taxon>
        <taxon>Flavobacteriaceae</taxon>
        <taxon>Zhouia</taxon>
    </lineage>
</organism>
<dbReference type="Gene3D" id="2.130.10.10">
    <property type="entry name" value="YVTN repeat-like/Quinoprotein amine dehydrogenase"/>
    <property type="match status" value="2"/>
</dbReference>
<dbReference type="InterPro" id="IPR015943">
    <property type="entry name" value="WD40/YVTN_repeat-like_dom_sf"/>
</dbReference>
<accession>A0A1I6QQ08</accession>
<gene>
    <name evidence="2" type="ORF">SAMN04487906_0779</name>
</gene>
<keyword evidence="1" id="KW-0472">Membrane</keyword>
<dbReference type="Proteomes" id="UP000183209">
    <property type="component" value="Unassembled WGS sequence"/>
</dbReference>
<dbReference type="InterPro" id="IPR013783">
    <property type="entry name" value="Ig-like_fold"/>
</dbReference>
<dbReference type="EMBL" id="FPAG01000002">
    <property type="protein sequence ID" value="SFS54514.1"/>
    <property type="molecule type" value="Genomic_DNA"/>
</dbReference>
<feature type="transmembrane region" description="Helical" evidence="1">
    <location>
        <begin position="728"/>
        <end position="749"/>
    </location>
</feature>